<feature type="transmembrane region" description="Helical" evidence="1">
    <location>
        <begin position="6"/>
        <end position="23"/>
    </location>
</feature>
<organism evidence="2 3">
    <name type="scientific">Salvia divinorum</name>
    <name type="common">Maria pastora</name>
    <name type="synonym">Diviner's sage</name>
    <dbReference type="NCBI Taxonomy" id="28513"/>
    <lineage>
        <taxon>Eukaryota</taxon>
        <taxon>Viridiplantae</taxon>
        <taxon>Streptophyta</taxon>
        <taxon>Embryophyta</taxon>
        <taxon>Tracheophyta</taxon>
        <taxon>Spermatophyta</taxon>
        <taxon>Magnoliopsida</taxon>
        <taxon>eudicotyledons</taxon>
        <taxon>Gunneridae</taxon>
        <taxon>Pentapetalae</taxon>
        <taxon>asterids</taxon>
        <taxon>lamiids</taxon>
        <taxon>Lamiales</taxon>
        <taxon>Lamiaceae</taxon>
        <taxon>Nepetoideae</taxon>
        <taxon>Mentheae</taxon>
        <taxon>Salviinae</taxon>
        <taxon>Salvia</taxon>
        <taxon>Salvia subgen. Calosphace</taxon>
    </lineage>
</organism>
<dbReference type="PANTHER" id="PTHR37180">
    <property type="entry name" value="PRECURSOR OF CEP14"/>
    <property type="match status" value="1"/>
</dbReference>
<dbReference type="Proteomes" id="UP001567538">
    <property type="component" value="Unassembled WGS sequence"/>
</dbReference>
<gene>
    <name evidence="2" type="ORF">AAHA92_10571</name>
</gene>
<name>A0ABD1HV72_SALDI</name>
<evidence type="ECO:0000313" key="3">
    <source>
        <dbReference type="Proteomes" id="UP001567538"/>
    </source>
</evidence>
<dbReference type="PANTHER" id="PTHR37180:SF2">
    <property type="entry name" value="PRECURSOR OF CEP14"/>
    <property type="match status" value="1"/>
</dbReference>
<dbReference type="AlphaFoldDB" id="A0ABD1HV72"/>
<reference evidence="2 3" key="1">
    <citation type="submission" date="2024-06" db="EMBL/GenBank/DDBJ databases">
        <title>A chromosome level genome sequence of Diviner's sage (Salvia divinorum).</title>
        <authorList>
            <person name="Ford S.A."/>
            <person name="Ro D.-K."/>
            <person name="Ness R.W."/>
            <person name="Phillips M.A."/>
        </authorList>
    </citation>
    <scope>NUCLEOTIDE SEQUENCE [LARGE SCALE GENOMIC DNA]</scope>
    <source>
        <strain evidence="2">SAF-2024a</strain>
        <tissue evidence="2">Leaf</tissue>
    </source>
</reference>
<dbReference type="InterPro" id="IPR038930">
    <property type="entry name" value="CEP13/CEP14"/>
</dbReference>
<comment type="caution">
    <text evidence="2">The sequence shown here is derived from an EMBL/GenBank/DDBJ whole genome shotgun (WGS) entry which is preliminary data.</text>
</comment>
<evidence type="ECO:0000313" key="2">
    <source>
        <dbReference type="EMBL" id="KAL1560353.1"/>
    </source>
</evidence>
<keyword evidence="1" id="KW-0472">Membrane</keyword>
<proteinExistence type="predicted"/>
<protein>
    <submittedName>
        <fullName evidence="2">Uncharacterized protein</fullName>
    </submittedName>
</protein>
<keyword evidence="1" id="KW-0812">Transmembrane</keyword>
<accession>A0ABD1HV72</accession>
<keyword evidence="1" id="KW-1133">Transmembrane helix</keyword>
<sequence length="90" mass="9655">MGVKGVVFVMGMLIFCSLVVSSAEGRKLLMKEENSNNDSLYLAALPKGKVPASTPSKRSHATNFDHNLIARHLAALDRILRSVPSPGVGH</sequence>
<evidence type="ECO:0000256" key="1">
    <source>
        <dbReference type="SAM" id="Phobius"/>
    </source>
</evidence>
<keyword evidence="3" id="KW-1185">Reference proteome</keyword>
<dbReference type="EMBL" id="JBEAFC010000004">
    <property type="protein sequence ID" value="KAL1560353.1"/>
    <property type="molecule type" value="Genomic_DNA"/>
</dbReference>